<organism evidence="1 2">
    <name type="scientific">Legionella sainthelensi</name>
    <dbReference type="NCBI Taxonomy" id="28087"/>
    <lineage>
        <taxon>Bacteria</taxon>
        <taxon>Pseudomonadati</taxon>
        <taxon>Pseudomonadota</taxon>
        <taxon>Gammaproteobacteria</taxon>
        <taxon>Legionellales</taxon>
        <taxon>Legionellaceae</taxon>
        <taxon>Legionella</taxon>
    </lineage>
</organism>
<dbReference type="KEGG" id="lsh:CAB17_03570"/>
<accession>A0A2H5FI82</accession>
<evidence type="ECO:0000313" key="2">
    <source>
        <dbReference type="Proteomes" id="UP000234343"/>
    </source>
</evidence>
<keyword evidence="2" id="KW-1185">Reference proteome</keyword>
<evidence type="ECO:0000313" key="1">
    <source>
        <dbReference type="EMBL" id="AUH71243.1"/>
    </source>
</evidence>
<name>A0A2H5FI82_9GAMM</name>
<dbReference type="EMBL" id="CP025491">
    <property type="protein sequence ID" value="AUH71243.1"/>
    <property type="molecule type" value="Genomic_DNA"/>
</dbReference>
<dbReference type="Proteomes" id="UP000234343">
    <property type="component" value="Chromosome"/>
</dbReference>
<reference evidence="1 2" key="1">
    <citation type="submission" date="2017-12" db="EMBL/GenBank/DDBJ databases">
        <title>Legionella sainthelensi LA01-117, whole genome sequence of a clinical isolate from New Zealand.</title>
        <authorList>
            <person name="Cree S.L."/>
            <person name="Slow S."/>
            <person name="Kennedy M.A."/>
            <person name="Murdoch D.R."/>
            <person name="Biggs P.J."/>
            <person name="Anderson T."/>
        </authorList>
    </citation>
    <scope>NUCLEOTIDE SEQUENCE [LARGE SCALE GENOMIC DNA]</scope>
    <source>
        <strain evidence="1 2">LA01-117</strain>
    </source>
</reference>
<protein>
    <submittedName>
        <fullName evidence="1">Uncharacterized protein</fullName>
    </submittedName>
</protein>
<dbReference type="RefSeq" id="WP_101899000.1">
    <property type="nucleotide sequence ID" value="NZ_CP025491.2"/>
</dbReference>
<proteinExistence type="predicted"/>
<gene>
    <name evidence="1" type="ORF">CAB17_03570</name>
</gene>
<sequence>MIIDLSLEDNYKFHLNNAIKLLSRAKSEDDYLIGFLSAALVLELGLKLAVRETINGDIFMREKNGEIKLSKNYKREMTLSMSSINKLVKSKHGIFEAKILNNFSIRIDSTVLDDEIDFISEIRNNLFHYQGKFDTRIVSDILKAFVFINILLPDKLSMANILLHKEAFVGLLNAYSFQFTGILSNAEEILIHQDNYFDINIGENVTCGKCGYDALTSVNNEKSHGYICLLCLSHDYFLTCSDCGMELPEDQLAYTDYESNTFLCDGCYDHAFG</sequence>
<dbReference type="AlphaFoldDB" id="A0A2H5FI82"/>